<evidence type="ECO:0000313" key="1">
    <source>
        <dbReference type="EMBL" id="EAA18853.1"/>
    </source>
</evidence>
<reference evidence="1 2" key="1">
    <citation type="journal article" date="2002" name="Nature">
        <title>Genome sequence and comparative analysis of the model rodent malaria parasite Plasmodium yoelii yoelii.</title>
        <authorList>
            <person name="Carlton J.M."/>
            <person name="Angiuoli S.V."/>
            <person name="Suh B.B."/>
            <person name="Kooij T.W."/>
            <person name="Pertea M."/>
            <person name="Silva J.C."/>
            <person name="Ermolaeva M.D."/>
            <person name="Allen J.E."/>
            <person name="Selengut J.D."/>
            <person name="Koo H.L."/>
            <person name="Peterson J.D."/>
            <person name="Pop M."/>
            <person name="Kosack D.S."/>
            <person name="Shumway M.F."/>
            <person name="Bidwell S.L."/>
            <person name="Shallom S.J."/>
            <person name="van Aken S.E."/>
            <person name="Riedmuller S.B."/>
            <person name="Feldblyum T.V."/>
            <person name="Cho J.K."/>
            <person name="Quackenbush J."/>
            <person name="Sedegah M."/>
            <person name="Shoaibi A."/>
            <person name="Cummings L.M."/>
            <person name="Florens L."/>
            <person name="Yates J.R."/>
            <person name="Raine J.D."/>
            <person name="Sinden R.E."/>
            <person name="Harris M.A."/>
            <person name="Cunningham D.A."/>
            <person name="Preiser P.R."/>
            <person name="Bergman L.W."/>
            <person name="Vaidya A.B."/>
            <person name="van Lin L.H."/>
            <person name="Janse C.J."/>
            <person name="Waters A.P."/>
            <person name="Smith H.O."/>
            <person name="White O.R."/>
            <person name="Salzberg S.L."/>
            <person name="Venter J.C."/>
            <person name="Fraser C.M."/>
            <person name="Hoffman S.L."/>
            <person name="Gardner M.J."/>
            <person name="Carucci D.J."/>
        </authorList>
    </citation>
    <scope>NUCLEOTIDE SEQUENCE [LARGE SCALE GENOMIC DNA]</scope>
    <source>
        <strain evidence="1 2">17XNL</strain>
    </source>
</reference>
<dbReference type="EMBL" id="AABL01002259">
    <property type="protein sequence ID" value="EAA18853.1"/>
    <property type="molecule type" value="Genomic_DNA"/>
</dbReference>
<name>Q7RA93_PLAYO</name>
<keyword evidence="2" id="KW-1185">Reference proteome</keyword>
<dbReference type="AlphaFoldDB" id="Q7RA93"/>
<proteinExistence type="predicted"/>
<gene>
    <name evidence="1" type="ORF">PY06609</name>
</gene>
<sequence>MILVGKILFTAFSLCYVFVKQLKRINLVKKIFENIKIESDLELKVSYTELLWRSFRRIDLTTFNIKSLGINIETLEKLKDFKILKFDEECISWLKEKNYIDKKNIIENGSFSISANKSIVNKDFILCYLGNCSIFLYYDNTEENEKCKIEIPYYHITSIHSKSKKSFTLDCKAIAEHTNIFCLWSEDAKNSIDYETVNKLSLSLKIKKTSKGIKELSTVLDNYENKNVLKKIQDHERMLTDYKFDLNTPRVLIENMKKISLNKNDVKKLYEEGKSIFYPSEVMDKSQVLIQVLASCEHVDTYIRTYFVEDP</sequence>
<dbReference type="InParanoid" id="Q7RA93"/>
<evidence type="ECO:0000313" key="2">
    <source>
        <dbReference type="Proteomes" id="UP000008553"/>
    </source>
</evidence>
<comment type="caution">
    <text evidence="1">The sequence shown here is derived from an EMBL/GenBank/DDBJ whole genome shotgun (WGS) entry which is preliminary data.</text>
</comment>
<dbReference type="PaxDb" id="73239-Q7RA93"/>
<accession>Q7RA93</accession>
<protein>
    <submittedName>
        <fullName evidence="1">Uncharacterized protein</fullName>
    </submittedName>
</protein>
<dbReference type="Proteomes" id="UP000008553">
    <property type="component" value="Unassembled WGS sequence"/>
</dbReference>
<organism evidence="1 2">
    <name type="scientific">Plasmodium yoelii yoelii</name>
    <dbReference type="NCBI Taxonomy" id="73239"/>
    <lineage>
        <taxon>Eukaryota</taxon>
        <taxon>Sar</taxon>
        <taxon>Alveolata</taxon>
        <taxon>Apicomplexa</taxon>
        <taxon>Aconoidasida</taxon>
        <taxon>Haemosporida</taxon>
        <taxon>Plasmodiidae</taxon>
        <taxon>Plasmodium</taxon>
        <taxon>Plasmodium (Vinckeia)</taxon>
    </lineage>
</organism>